<dbReference type="AlphaFoldDB" id="A0A915J7U3"/>
<evidence type="ECO:0000313" key="3">
    <source>
        <dbReference type="WBParaSite" id="nRc.2.0.1.t21814-RA"/>
    </source>
</evidence>
<dbReference type="Proteomes" id="UP000887565">
    <property type="component" value="Unplaced"/>
</dbReference>
<sequence>MGKSACLGSSVGVLSGVGRVEDLCDKSDILLNEVGDLIPFILNDQNSSSSSPPNPPKNAEMIGGLTSRVSTAAVQLSPSTAGPSSSSSSRFGRFRRFFSDTGNVRRE</sequence>
<feature type="region of interest" description="Disordered" evidence="1">
    <location>
        <begin position="42"/>
        <end position="62"/>
    </location>
</feature>
<proteinExistence type="predicted"/>
<name>A0A915J7U3_ROMCU</name>
<protein>
    <submittedName>
        <fullName evidence="3">Uncharacterized protein</fullName>
    </submittedName>
</protein>
<reference evidence="3" key="1">
    <citation type="submission" date="2022-11" db="UniProtKB">
        <authorList>
            <consortium name="WormBaseParasite"/>
        </authorList>
    </citation>
    <scope>IDENTIFICATION</scope>
</reference>
<evidence type="ECO:0000313" key="2">
    <source>
        <dbReference type="Proteomes" id="UP000887565"/>
    </source>
</evidence>
<accession>A0A915J7U3</accession>
<dbReference type="WBParaSite" id="nRc.2.0.1.t21814-RA">
    <property type="protein sequence ID" value="nRc.2.0.1.t21814-RA"/>
    <property type="gene ID" value="nRc.2.0.1.g21814"/>
</dbReference>
<organism evidence="2 3">
    <name type="scientific">Romanomermis culicivorax</name>
    <name type="common">Nematode worm</name>
    <dbReference type="NCBI Taxonomy" id="13658"/>
    <lineage>
        <taxon>Eukaryota</taxon>
        <taxon>Metazoa</taxon>
        <taxon>Ecdysozoa</taxon>
        <taxon>Nematoda</taxon>
        <taxon>Enoplea</taxon>
        <taxon>Dorylaimia</taxon>
        <taxon>Mermithida</taxon>
        <taxon>Mermithoidea</taxon>
        <taxon>Mermithidae</taxon>
        <taxon>Romanomermis</taxon>
    </lineage>
</organism>
<keyword evidence="2" id="KW-1185">Reference proteome</keyword>
<evidence type="ECO:0000256" key="1">
    <source>
        <dbReference type="SAM" id="MobiDB-lite"/>
    </source>
</evidence>